<feature type="transmembrane region" description="Helical" evidence="1">
    <location>
        <begin position="154"/>
        <end position="173"/>
    </location>
</feature>
<feature type="transmembrane region" description="Helical" evidence="1">
    <location>
        <begin position="12"/>
        <end position="34"/>
    </location>
</feature>
<gene>
    <name evidence="3" type="primary">ribN_1</name>
    <name evidence="3" type="ORF">BOA8489_00183</name>
</gene>
<feature type="transmembrane region" description="Helical" evidence="1">
    <location>
        <begin position="40"/>
        <end position="66"/>
    </location>
</feature>
<feature type="transmembrane region" description="Helical" evidence="1">
    <location>
        <begin position="130"/>
        <end position="148"/>
    </location>
</feature>
<dbReference type="RefSeq" id="WP_093972093.1">
    <property type="nucleotide sequence ID" value="NZ_FXXQ01000001.1"/>
</dbReference>
<keyword evidence="1" id="KW-1133">Transmembrane helix</keyword>
<feature type="domain" description="EamA" evidence="2">
    <location>
        <begin position="12"/>
        <end position="145"/>
    </location>
</feature>
<evidence type="ECO:0000313" key="4">
    <source>
        <dbReference type="Proteomes" id="UP000201838"/>
    </source>
</evidence>
<feature type="transmembrane region" description="Helical" evidence="1">
    <location>
        <begin position="286"/>
        <end position="304"/>
    </location>
</feature>
<organism evidence="3 4">
    <name type="scientific">Boseongicola aestuarii</name>
    <dbReference type="NCBI Taxonomy" id="1470561"/>
    <lineage>
        <taxon>Bacteria</taxon>
        <taxon>Pseudomonadati</taxon>
        <taxon>Pseudomonadota</taxon>
        <taxon>Alphaproteobacteria</taxon>
        <taxon>Rhodobacterales</taxon>
        <taxon>Paracoccaceae</taxon>
        <taxon>Boseongicola</taxon>
    </lineage>
</organism>
<feature type="transmembrane region" description="Helical" evidence="1">
    <location>
        <begin position="185"/>
        <end position="204"/>
    </location>
</feature>
<proteinExistence type="predicted"/>
<feature type="transmembrane region" description="Helical" evidence="1">
    <location>
        <begin position="259"/>
        <end position="280"/>
    </location>
</feature>
<keyword evidence="1" id="KW-0812">Transmembrane</keyword>
<dbReference type="SUPFAM" id="SSF103481">
    <property type="entry name" value="Multidrug resistance efflux transporter EmrE"/>
    <property type="match status" value="2"/>
</dbReference>
<evidence type="ECO:0000256" key="1">
    <source>
        <dbReference type="SAM" id="Phobius"/>
    </source>
</evidence>
<dbReference type="InterPro" id="IPR000620">
    <property type="entry name" value="EamA_dom"/>
</dbReference>
<dbReference type="PANTHER" id="PTHR22911">
    <property type="entry name" value="ACYL-MALONYL CONDENSING ENZYME-RELATED"/>
    <property type="match status" value="1"/>
</dbReference>
<dbReference type="AlphaFoldDB" id="A0A238IVR0"/>
<feature type="transmembrane region" description="Helical" evidence="1">
    <location>
        <begin position="104"/>
        <end position="123"/>
    </location>
</feature>
<dbReference type="Pfam" id="PF00892">
    <property type="entry name" value="EamA"/>
    <property type="match status" value="1"/>
</dbReference>
<evidence type="ECO:0000313" key="3">
    <source>
        <dbReference type="EMBL" id="SMX22093.1"/>
    </source>
</evidence>
<keyword evidence="1" id="KW-0472">Membrane</keyword>
<dbReference type="GO" id="GO:0016020">
    <property type="term" value="C:membrane"/>
    <property type="evidence" value="ECO:0007669"/>
    <property type="project" value="InterPro"/>
</dbReference>
<keyword evidence="4" id="KW-1185">Reference proteome</keyword>
<accession>A0A238IVR0</accession>
<dbReference type="InterPro" id="IPR037185">
    <property type="entry name" value="EmrE-like"/>
</dbReference>
<reference evidence="3 4" key="1">
    <citation type="submission" date="2017-05" db="EMBL/GenBank/DDBJ databases">
        <authorList>
            <person name="Song R."/>
            <person name="Chenine A.L."/>
            <person name="Ruprecht R.M."/>
        </authorList>
    </citation>
    <scope>NUCLEOTIDE SEQUENCE [LARGE SCALE GENOMIC DNA]</scope>
    <source>
        <strain evidence="3 4">CECT 8489</strain>
    </source>
</reference>
<dbReference type="OrthoDB" id="9812899at2"/>
<feature type="transmembrane region" description="Helical" evidence="1">
    <location>
        <begin position="78"/>
        <end position="98"/>
    </location>
</feature>
<dbReference type="PANTHER" id="PTHR22911:SF103">
    <property type="entry name" value="BLR2811 PROTEIN"/>
    <property type="match status" value="1"/>
</dbReference>
<dbReference type="Proteomes" id="UP000201838">
    <property type="component" value="Unassembled WGS sequence"/>
</dbReference>
<protein>
    <submittedName>
        <fullName evidence="3">Riboflavin transporter</fullName>
    </submittedName>
</protein>
<dbReference type="Gene3D" id="1.10.3730.20">
    <property type="match status" value="1"/>
</dbReference>
<feature type="transmembrane region" description="Helical" evidence="1">
    <location>
        <begin position="224"/>
        <end position="247"/>
    </location>
</feature>
<sequence>MSLTDAERTSFSGAYWALAAVVAFSVNDVVIKFLSGDYPLYQVMFVRSLVGLLFVIAIVVPLTGTLHMLATKRLKIHILRGACVVFANFCFFLALAALPLADAVAIFFISPLMISVFSVIFLGEYVGPRRWAAILVGLVGVLIVVRPGTSAFQIASLLPLLAAIGYAFLHILTRRIGGTENATAMVFYIQATFLAVATVAGLALGHGGFDTFDHPSAQFLFRAWVWPTLFDLGLMIFSGIVIAIGGYMISQAYSRSEAALIAPFEYIALPLSVAFGLILFAELPDAFAMSGIALILVSGLVLIWREAAARRRAVLEGPNRL</sequence>
<evidence type="ECO:0000259" key="2">
    <source>
        <dbReference type="Pfam" id="PF00892"/>
    </source>
</evidence>
<dbReference type="EMBL" id="FXXQ01000001">
    <property type="protein sequence ID" value="SMX22093.1"/>
    <property type="molecule type" value="Genomic_DNA"/>
</dbReference>
<name>A0A238IVR0_9RHOB</name>